<sequence length="43" mass="4866">MGHFLNSYNTVNMSSNKIRLFLANQTPIKQLLSNTSQLKCPVL</sequence>
<accession>A0A0E9WLA8</accession>
<proteinExistence type="predicted"/>
<dbReference type="AlphaFoldDB" id="A0A0E9WLA8"/>
<dbReference type="EMBL" id="GBXM01018222">
    <property type="protein sequence ID" value="JAH90355.1"/>
    <property type="molecule type" value="Transcribed_RNA"/>
</dbReference>
<organism evidence="1">
    <name type="scientific">Anguilla anguilla</name>
    <name type="common">European freshwater eel</name>
    <name type="synonym">Muraena anguilla</name>
    <dbReference type="NCBI Taxonomy" id="7936"/>
    <lineage>
        <taxon>Eukaryota</taxon>
        <taxon>Metazoa</taxon>
        <taxon>Chordata</taxon>
        <taxon>Craniata</taxon>
        <taxon>Vertebrata</taxon>
        <taxon>Euteleostomi</taxon>
        <taxon>Actinopterygii</taxon>
        <taxon>Neopterygii</taxon>
        <taxon>Teleostei</taxon>
        <taxon>Anguilliformes</taxon>
        <taxon>Anguillidae</taxon>
        <taxon>Anguilla</taxon>
    </lineage>
</organism>
<evidence type="ECO:0000313" key="1">
    <source>
        <dbReference type="EMBL" id="JAH90355.1"/>
    </source>
</evidence>
<reference evidence="1" key="1">
    <citation type="submission" date="2014-11" db="EMBL/GenBank/DDBJ databases">
        <authorList>
            <person name="Amaro Gonzalez C."/>
        </authorList>
    </citation>
    <scope>NUCLEOTIDE SEQUENCE</scope>
</reference>
<name>A0A0E9WLA8_ANGAN</name>
<reference evidence="1" key="2">
    <citation type="journal article" date="2015" name="Fish Shellfish Immunol.">
        <title>Early steps in the European eel (Anguilla anguilla)-Vibrio vulnificus interaction in the gills: Role of the RtxA13 toxin.</title>
        <authorList>
            <person name="Callol A."/>
            <person name="Pajuelo D."/>
            <person name="Ebbesson L."/>
            <person name="Teles M."/>
            <person name="MacKenzie S."/>
            <person name="Amaro C."/>
        </authorList>
    </citation>
    <scope>NUCLEOTIDE SEQUENCE</scope>
</reference>
<protein>
    <submittedName>
        <fullName evidence="1">Uncharacterized protein</fullName>
    </submittedName>
</protein>